<protein>
    <recommendedName>
        <fullName evidence="2">GSKIP domain-containing protein</fullName>
    </recommendedName>
</protein>
<dbReference type="PANTHER" id="PTHR12490:SF4">
    <property type="entry name" value="GSK3B-INTERACTING PROTEIN"/>
    <property type="match status" value="1"/>
</dbReference>
<dbReference type="GO" id="GO:0060828">
    <property type="term" value="P:regulation of canonical Wnt signaling pathway"/>
    <property type="evidence" value="ECO:0007669"/>
    <property type="project" value="InterPro"/>
</dbReference>
<dbReference type="InterPro" id="IPR023231">
    <property type="entry name" value="GSKIP_dom_sf"/>
</dbReference>
<dbReference type="InterPro" id="IPR037395">
    <property type="entry name" value="GSKIP"/>
</dbReference>
<dbReference type="GO" id="GO:0051018">
    <property type="term" value="F:protein kinase A binding"/>
    <property type="evidence" value="ECO:0007669"/>
    <property type="project" value="TreeGrafter"/>
</dbReference>
<dbReference type="GO" id="GO:0019207">
    <property type="term" value="F:kinase regulator activity"/>
    <property type="evidence" value="ECO:0007669"/>
    <property type="project" value="TreeGrafter"/>
</dbReference>
<keyword evidence="4" id="KW-1185">Reference proteome</keyword>
<comment type="similarity">
    <text evidence="1">Belongs to the GSKIP family.</text>
</comment>
<proteinExistence type="inferred from homology"/>
<evidence type="ECO:0000256" key="1">
    <source>
        <dbReference type="ARBA" id="ARBA00009571"/>
    </source>
</evidence>
<dbReference type="Proteomes" id="UP000826195">
    <property type="component" value="Unassembled WGS sequence"/>
</dbReference>
<gene>
    <name evidence="3" type="ORF">KQX54_021536</name>
</gene>
<comment type="caution">
    <text evidence="3">The sequence shown here is derived from an EMBL/GenBank/DDBJ whole genome shotgun (WGS) entry which is preliminary data.</text>
</comment>
<dbReference type="InterPro" id="IPR007967">
    <property type="entry name" value="GSKIP_dom"/>
</dbReference>
<feature type="domain" description="GSKIP" evidence="2">
    <location>
        <begin position="14"/>
        <end position="114"/>
    </location>
</feature>
<reference evidence="3 4" key="1">
    <citation type="journal article" date="2021" name="J. Hered.">
        <title>A chromosome-level genome assembly of the parasitoid wasp, Cotesia glomerata (Hymenoptera: Braconidae).</title>
        <authorList>
            <person name="Pinto B.J."/>
            <person name="Weis J.J."/>
            <person name="Gamble T."/>
            <person name="Ode P.J."/>
            <person name="Paul R."/>
            <person name="Zaspel J.M."/>
        </authorList>
    </citation>
    <scope>NUCLEOTIDE SEQUENCE [LARGE SCALE GENOMIC DNA]</scope>
    <source>
        <strain evidence="3">CgM1</strain>
    </source>
</reference>
<dbReference type="AlphaFoldDB" id="A0AAV7J6Y6"/>
<name>A0AAV7J6Y6_COTGL</name>
<accession>A0AAV7J6Y6</accession>
<dbReference type="EMBL" id="JAHXZJ010000001">
    <property type="protein sequence ID" value="KAH0568840.1"/>
    <property type="molecule type" value="Genomic_DNA"/>
</dbReference>
<dbReference type="PANTHER" id="PTHR12490">
    <property type="entry name" value="GSK3B-INTERACTING PROTEIN"/>
    <property type="match status" value="1"/>
</dbReference>
<dbReference type="SUPFAM" id="SSF103107">
    <property type="entry name" value="Hypothetical protein c14orf129, hspc210"/>
    <property type="match status" value="1"/>
</dbReference>
<dbReference type="Gene3D" id="3.30.2280.10">
    <property type="entry name" value="Hypothetical protein (hspc210)"/>
    <property type="match status" value="1"/>
</dbReference>
<dbReference type="Pfam" id="PF05303">
    <property type="entry name" value="GSKIP_dom"/>
    <property type="match status" value="1"/>
</dbReference>
<evidence type="ECO:0000259" key="2">
    <source>
        <dbReference type="Pfam" id="PF05303"/>
    </source>
</evidence>
<organism evidence="3 4">
    <name type="scientific">Cotesia glomerata</name>
    <name type="common">Lepidopteran parasitic wasp</name>
    <name type="synonym">Apanteles glomeratus</name>
    <dbReference type="NCBI Taxonomy" id="32391"/>
    <lineage>
        <taxon>Eukaryota</taxon>
        <taxon>Metazoa</taxon>
        <taxon>Ecdysozoa</taxon>
        <taxon>Arthropoda</taxon>
        <taxon>Hexapoda</taxon>
        <taxon>Insecta</taxon>
        <taxon>Pterygota</taxon>
        <taxon>Neoptera</taxon>
        <taxon>Endopterygota</taxon>
        <taxon>Hymenoptera</taxon>
        <taxon>Apocrita</taxon>
        <taxon>Ichneumonoidea</taxon>
        <taxon>Braconidae</taxon>
        <taxon>Microgastrinae</taxon>
        <taxon>Cotesia</taxon>
    </lineage>
</organism>
<evidence type="ECO:0000313" key="3">
    <source>
        <dbReference type="EMBL" id="KAH0568840.1"/>
    </source>
</evidence>
<evidence type="ECO:0000313" key="4">
    <source>
        <dbReference type="Proteomes" id="UP000826195"/>
    </source>
</evidence>
<sequence>MIHEEKVLDENQWKIEAQAIINDVKNYVQDISISQKLQSTNSKIYLNLTTLEGDKYCVKVSSAGFVVASDHHDTITNTQTEAQVFETPYGLLDSISPKYRESFGNDLINKLNNLSN</sequence>
<dbReference type="GO" id="GO:0005737">
    <property type="term" value="C:cytoplasm"/>
    <property type="evidence" value="ECO:0007669"/>
    <property type="project" value="TreeGrafter"/>
</dbReference>